<evidence type="ECO:0000259" key="8">
    <source>
        <dbReference type="PROSITE" id="PS50850"/>
    </source>
</evidence>
<organism evidence="9 10">
    <name type="scientific">Candidatus Roizmanbacteria bacterium RIFCSPLOWO2_01_FULL_44_13</name>
    <dbReference type="NCBI Taxonomy" id="1802069"/>
    <lineage>
        <taxon>Bacteria</taxon>
        <taxon>Candidatus Roizmaniibacteriota</taxon>
    </lineage>
</organism>
<keyword evidence="2" id="KW-0813">Transport</keyword>
<feature type="transmembrane region" description="Helical" evidence="7">
    <location>
        <begin position="284"/>
        <end position="301"/>
    </location>
</feature>
<keyword evidence="6 7" id="KW-0472">Membrane</keyword>
<proteinExistence type="predicted"/>
<dbReference type="InterPro" id="IPR010290">
    <property type="entry name" value="TM_effector"/>
</dbReference>
<dbReference type="InterPro" id="IPR036259">
    <property type="entry name" value="MFS_trans_sf"/>
</dbReference>
<evidence type="ECO:0000256" key="2">
    <source>
        <dbReference type="ARBA" id="ARBA00022448"/>
    </source>
</evidence>
<feature type="transmembrane region" description="Helical" evidence="7">
    <location>
        <begin position="139"/>
        <end position="166"/>
    </location>
</feature>
<evidence type="ECO:0000313" key="10">
    <source>
        <dbReference type="Proteomes" id="UP000178857"/>
    </source>
</evidence>
<feature type="transmembrane region" description="Helical" evidence="7">
    <location>
        <begin position="255"/>
        <end position="275"/>
    </location>
</feature>
<dbReference type="CDD" id="cd06173">
    <property type="entry name" value="MFS_MefA_like"/>
    <property type="match status" value="1"/>
</dbReference>
<feature type="transmembrane region" description="Helical" evidence="7">
    <location>
        <begin position="218"/>
        <end position="243"/>
    </location>
</feature>
<name>A0A1F7JBC5_9BACT</name>
<keyword evidence="4 7" id="KW-0812">Transmembrane</keyword>
<dbReference type="SUPFAM" id="SSF103473">
    <property type="entry name" value="MFS general substrate transporter"/>
    <property type="match status" value="1"/>
</dbReference>
<feature type="transmembrane region" description="Helical" evidence="7">
    <location>
        <begin position="12"/>
        <end position="33"/>
    </location>
</feature>
<dbReference type="Pfam" id="PF05977">
    <property type="entry name" value="MFS_3"/>
    <property type="match status" value="1"/>
</dbReference>
<evidence type="ECO:0000256" key="7">
    <source>
        <dbReference type="SAM" id="Phobius"/>
    </source>
</evidence>
<evidence type="ECO:0000256" key="6">
    <source>
        <dbReference type="ARBA" id="ARBA00023136"/>
    </source>
</evidence>
<protein>
    <recommendedName>
        <fullName evidence="8">Major facilitator superfamily (MFS) profile domain-containing protein</fullName>
    </recommendedName>
</protein>
<sequence length="403" mass="44454">MGQSLPMKNRDYILFLTGLFTSKFAYFMMVVAVNWQLYQLTKSPLSLGLLGLFNFIPILLMSFFSGIIADIFNRKKILFLVIFFSMLNSLTLAVLTTKGLINPWLIYLLIGLNSAYYSFEAPARQSMLPTLVPRKKFPLAVSINNMVFHSTNFFGPAAAGFIIAYLGVSGVYFINVGIFFAALTSLLFMSPAVRNIVRPKFNFMEIKQGLSFVFKSPLIFSSMMIDFLATFFASATTLMPIFAVDILKIGPAQMGFLYAAPSAGAIVAGLIFTFLHKIKNQGRVLIYSVLLYGAATVFFALSRNYYLSLFFIAVAGAADMISAVIRNIVRQLSTPDHLRGRMTAVNMVFYNGGPQLGEVEAGFTAHFFGAPASVALGGLATIAITLYIAKKTPQLLNYKDKDN</sequence>
<dbReference type="STRING" id="1802069.A2970_02040"/>
<dbReference type="GO" id="GO:0022857">
    <property type="term" value="F:transmembrane transporter activity"/>
    <property type="evidence" value="ECO:0007669"/>
    <property type="project" value="InterPro"/>
</dbReference>
<evidence type="ECO:0000256" key="4">
    <source>
        <dbReference type="ARBA" id="ARBA00022692"/>
    </source>
</evidence>
<dbReference type="InterPro" id="IPR020846">
    <property type="entry name" value="MFS_dom"/>
</dbReference>
<dbReference type="PANTHER" id="PTHR23513">
    <property type="entry name" value="INTEGRAL MEMBRANE EFFLUX PROTEIN-RELATED"/>
    <property type="match status" value="1"/>
</dbReference>
<dbReference type="GO" id="GO:0005886">
    <property type="term" value="C:plasma membrane"/>
    <property type="evidence" value="ECO:0007669"/>
    <property type="project" value="UniProtKB-SubCell"/>
</dbReference>
<dbReference type="AlphaFoldDB" id="A0A1F7JBC5"/>
<feature type="domain" description="Major facilitator superfamily (MFS) profile" evidence="8">
    <location>
        <begin position="11"/>
        <end position="393"/>
    </location>
</feature>
<feature type="transmembrane region" description="Helical" evidence="7">
    <location>
        <begin position="101"/>
        <end position="119"/>
    </location>
</feature>
<keyword evidence="3" id="KW-1003">Cell membrane</keyword>
<feature type="transmembrane region" description="Helical" evidence="7">
    <location>
        <begin position="45"/>
        <end position="65"/>
    </location>
</feature>
<dbReference type="EMBL" id="MGAT01000012">
    <property type="protein sequence ID" value="OGK52875.1"/>
    <property type="molecule type" value="Genomic_DNA"/>
</dbReference>
<accession>A0A1F7JBC5</accession>
<feature type="transmembrane region" description="Helical" evidence="7">
    <location>
        <begin position="172"/>
        <end position="197"/>
    </location>
</feature>
<evidence type="ECO:0000256" key="5">
    <source>
        <dbReference type="ARBA" id="ARBA00022989"/>
    </source>
</evidence>
<gene>
    <name evidence="9" type="ORF">A2970_02040</name>
</gene>
<evidence type="ECO:0000256" key="1">
    <source>
        <dbReference type="ARBA" id="ARBA00004651"/>
    </source>
</evidence>
<feature type="transmembrane region" description="Helical" evidence="7">
    <location>
        <begin position="307"/>
        <end position="329"/>
    </location>
</feature>
<keyword evidence="5 7" id="KW-1133">Transmembrane helix</keyword>
<dbReference type="PROSITE" id="PS50850">
    <property type="entry name" value="MFS"/>
    <property type="match status" value="1"/>
</dbReference>
<evidence type="ECO:0000313" key="9">
    <source>
        <dbReference type="EMBL" id="OGK52875.1"/>
    </source>
</evidence>
<dbReference type="Proteomes" id="UP000178857">
    <property type="component" value="Unassembled WGS sequence"/>
</dbReference>
<dbReference type="Gene3D" id="1.20.1250.20">
    <property type="entry name" value="MFS general substrate transporter like domains"/>
    <property type="match status" value="1"/>
</dbReference>
<feature type="transmembrane region" description="Helical" evidence="7">
    <location>
        <begin position="77"/>
        <end position="95"/>
    </location>
</feature>
<reference evidence="9 10" key="1">
    <citation type="journal article" date="2016" name="Nat. Commun.">
        <title>Thousands of microbial genomes shed light on interconnected biogeochemical processes in an aquifer system.</title>
        <authorList>
            <person name="Anantharaman K."/>
            <person name="Brown C.T."/>
            <person name="Hug L.A."/>
            <person name="Sharon I."/>
            <person name="Castelle C.J."/>
            <person name="Probst A.J."/>
            <person name="Thomas B.C."/>
            <person name="Singh A."/>
            <person name="Wilkins M.J."/>
            <person name="Karaoz U."/>
            <person name="Brodie E.L."/>
            <person name="Williams K.H."/>
            <person name="Hubbard S.S."/>
            <person name="Banfield J.F."/>
        </authorList>
    </citation>
    <scope>NUCLEOTIDE SEQUENCE [LARGE SCALE GENOMIC DNA]</scope>
</reference>
<comment type="caution">
    <text evidence="9">The sequence shown here is derived from an EMBL/GenBank/DDBJ whole genome shotgun (WGS) entry which is preliminary data.</text>
</comment>
<comment type="subcellular location">
    <subcellularLocation>
        <location evidence="1">Cell membrane</location>
        <topology evidence="1">Multi-pass membrane protein</topology>
    </subcellularLocation>
</comment>
<evidence type="ECO:0000256" key="3">
    <source>
        <dbReference type="ARBA" id="ARBA00022475"/>
    </source>
</evidence>
<dbReference type="PANTHER" id="PTHR23513:SF9">
    <property type="entry name" value="ENTEROBACTIN EXPORTER ENTS"/>
    <property type="match status" value="1"/>
</dbReference>